<comment type="caution">
    <text evidence="2">The sequence shown here is derived from an EMBL/GenBank/DDBJ whole genome shotgun (WGS) entry which is preliminary data.</text>
</comment>
<organism evidence="2 3">
    <name type="scientific">Calidifontibacter indicus</name>
    <dbReference type="NCBI Taxonomy" id="419650"/>
    <lineage>
        <taxon>Bacteria</taxon>
        <taxon>Bacillati</taxon>
        <taxon>Actinomycetota</taxon>
        <taxon>Actinomycetes</taxon>
        <taxon>Micrococcales</taxon>
        <taxon>Dermacoccaceae</taxon>
        <taxon>Calidifontibacter</taxon>
    </lineage>
</organism>
<keyword evidence="3" id="KW-1185">Reference proteome</keyword>
<sequence>MSIAPGRPRPRKTDLVVLVDRCLPPEVAYELTKMENFYGIALKDHYGDDIAQNLPDVTFLEEAGQRQWGVLTQNPRMWQVPAERDCIVANGTRVFSLDNPNANRTLKGMVLGRHLVRIRRRMRREDPCFWRLRLQDVRKELA</sequence>
<dbReference type="Proteomes" id="UP000256253">
    <property type="component" value="Unassembled WGS sequence"/>
</dbReference>
<reference evidence="2 3" key="1">
    <citation type="submission" date="2018-08" db="EMBL/GenBank/DDBJ databases">
        <title>Sequencing the genomes of 1000 actinobacteria strains.</title>
        <authorList>
            <person name="Klenk H.-P."/>
        </authorList>
    </citation>
    <scope>NUCLEOTIDE SEQUENCE [LARGE SCALE GENOMIC DNA]</scope>
    <source>
        <strain evidence="2 3">DSM 22967</strain>
    </source>
</reference>
<dbReference type="InterPro" id="IPR041375">
    <property type="entry name" value="VapC45_PIN-like"/>
</dbReference>
<dbReference type="OrthoDB" id="5116334at2"/>
<dbReference type="EMBL" id="QTUA01000002">
    <property type="protein sequence ID" value="REF24617.1"/>
    <property type="molecule type" value="Genomic_DNA"/>
</dbReference>
<protein>
    <recommendedName>
        <fullName evidence="1">VapC45 PIN like domain-containing protein</fullName>
    </recommendedName>
</protein>
<dbReference type="Pfam" id="PF18478">
    <property type="entry name" value="PIN_10"/>
    <property type="match status" value="1"/>
</dbReference>
<dbReference type="RefSeq" id="WP_115924485.1">
    <property type="nucleotide sequence ID" value="NZ_QTUA01000002.1"/>
</dbReference>
<proteinExistence type="predicted"/>
<evidence type="ECO:0000259" key="1">
    <source>
        <dbReference type="Pfam" id="PF18478"/>
    </source>
</evidence>
<dbReference type="AlphaFoldDB" id="A0A3D9U5Z8"/>
<gene>
    <name evidence="2" type="ORF">DFJ65_3403</name>
</gene>
<evidence type="ECO:0000313" key="3">
    <source>
        <dbReference type="Proteomes" id="UP000256253"/>
    </source>
</evidence>
<accession>A0A3D9U5Z8</accession>
<feature type="domain" description="VapC45 PIN like" evidence="1">
    <location>
        <begin position="16"/>
        <end position="98"/>
    </location>
</feature>
<name>A0A3D9U5Z8_9MICO</name>
<evidence type="ECO:0000313" key="2">
    <source>
        <dbReference type="EMBL" id="REF24617.1"/>
    </source>
</evidence>